<feature type="domain" description="Plastocyanin-like" evidence="1">
    <location>
        <begin position="87"/>
        <end position="133"/>
    </location>
</feature>
<dbReference type="InterPro" id="IPR001117">
    <property type="entry name" value="Cu-oxidase_2nd"/>
</dbReference>
<dbReference type="EMBL" id="JABFOF010000009">
    <property type="protein sequence ID" value="KAG2380185.1"/>
    <property type="molecule type" value="Genomic_DNA"/>
</dbReference>
<protein>
    <submittedName>
        <fullName evidence="2">Laccase-6 protein</fullName>
    </submittedName>
</protein>
<evidence type="ECO:0000259" key="1">
    <source>
        <dbReference type="Pfam" id="PF00394"/>
    </source>
</evidence>
<dbReference type="Proteomes" id="UP000743370">
    <property type="component" value="Unassembled WGS sequence"/>
</dbReference>
<organism evidence="2 3">
    <name type="scientific">Phaseolus angularis</name>
    <name type="common">Azuki bean</name>
    <name type="synonym">Vigna angularis</name>
    <dbReference type="NCBI Taxonomy" id="3914"/>
    <lineage>
        <taxon>Eukaryota</taxon>
        <taxon>Viridiplantae</taxon>
        <taxon>Streptophyta</taxon>
        <taxon>Embryophyta</taxon>
        <taxon>Tracheophyta</taxon>
        <taxon>Spermatophyta</taxon>
        <taxon>Magnoliopsida</taxon>
        <taxon>eudicotyledons</taxon>
        <taxon>Gunneridae</taxon>
        <taxon>Pentapetalae</taxon>
        <taxon>rosids</taxon>
        <taxon>fabids</taxon>
        <taxon>Fabales</taxon>
        <taxon>Fabaceae</taxon>
        <taxon>Papilionoideae</taxon>
        <taxon>50 kb inversion clade</taxon>
        <taxon>NPAAA clade</taxon>
        <taxon>indigoferoid/millettioid clade</taxon>
        <taxon>Phaseoleae</taxon>
        <taxon>Vigna</taxon>
    </lineage>
</organism>
<accession>A0A8T0JPL3</accession>
<dbReference type="Pfam" id="PF00394">
    <property type="entry name" value="Cu-oxidase"/>
    <property type="match status" value="1"/>
</dbReference>
<reference evidence="2 3" key="1">
    <citation type="submission" date="2020-05" db="EMBL/GenBank/DDBJ databases">
        <title>Vigna angularis (adzuki bean) Var. LongXiaoDou No. 4 denovo assembly.</title>
        <authorList>
            <person name="Xiang H."/>
        </authorList>
    </citation>
    <scope>NUCLEOTIDE SEQUENCE [LARGE SCALE GENOMIC DNA]</scope>
    <source>
        <tissue evidence="2">Leaf</tissue>
    </source>
</reference>
<sequence>MWGLTRTDAGAKRVSEGLPSILPQASTSTPYPQMSNLIILFMRWLCLLSSIYNAKHIAHGSTMGESTRFYDFKVQTKRDTKLCNSKDIVTINGEYWLQDLQQIEKATLASGGPPPKADAYTINGHPGPNYNCSTNGI</sequence>
<dbReference type="AlphaFoldDB" id="A0A8T0JPL3"/>
<comment type="caution">
    <text evidence="2">The sequence shown here is derived from an EMBL/GenBank/DDBJ whole genome shotgun (WGS) entry which is preliminary data.</text>
</comment>
<evidence type="ECO:0000313" key="3">
    <source>
        <dbReference type="Proteomes" id="UP000743370"/>
    </source>
</evidence>
<name>A0A8T0JPL3_PHAAN</name>
<evidence type="ECO:0000313" key="2">
    <source>
        <dbReference type="EMBL" id="KAG2380185.1"/>
    </source>
</evidence>
<proteinExistence type="predicted"/>
<gene>
    <name evidence="2" type="ORF">HKW66_Vig0169640</name>
</gene>